<evidence type="ECO:0000313" key="2">
    <source>
        <dbReference type="Proteomes" id="UP000470302"/>
    </source>
</evidence>
<comment type="caution">
    <text evidence="1">The sequence shown here is derived from an EMBL/GenBank/DDBJ whole genome shotgun (WGS) entry which is preliminary data.</text>
</comment>
<accession>A0A845G2K7</accession>
<reference evidence="1 2" key="1">
    <citation type="submission" date="2020-01" db="EMBL/GenBank/DDBJ databases">
        <title>Novel species isolated from a subtropical stream in China.</title>
        <authorList>
            <person name="Lu H."/>
        </authorList>
    </citation>
    <scope>NUCLEOTIDE SEQUENCE [LARGE SCALE GENOMIC DNA]</scope>
    <source>
        <strain evidence="1 2">FT82W</strain>
    </source>
</reference>
<dbReference type="RefSeq" id="WP_161096827.1">
    <property type="nucleotide sequence ID" value="NZ_WWCW01000029.1"/>
</dbReference>
<evidence type="ECO:0000313" key="1">
    <source>
        <dbReference type="EMBL" id="MYM87712.1"/>
    </source>
</evidence>
<protein>
    <submittedName>
        <fullName evidence="1">TIGR04255 family protein</fullName>
    </submittedName>
</protein>
<dbReference type="NCBIfam" id="TIGR04255">
    <property type="entry name" value="sporadTIGR04255"/>
    <property type="match status" value="1"/>
</dbReference>
<proteinExistence type="predicted"/>
<dbReference type="Proteomes" id="UP000470302">
    <property type="component" value="Unassembled WGS sequence"/>
</dbReference>
<gene>
    <name evidence="1" type="ORF">GTP91_11020</name>
</gene>
<dbReference type="AlphaFoldDB" id="A0A845G2K7"/>
<organism evidence="1 2">
    <name type="scientific">Duganella vulcania</name>
    <dbReference type="NCBI Taxonomy" id="2692166"/>
    <lineage>
        <taxon>Bacteria</taxon>
        <taxon>Pseudomonadati</taxon>
        <taxon>Pseudomonadota</taxon>
        <taxon>Betaproteobacteria</taxon>
        <taxon>Burkholderiales</taxon>
        <taxon>Oxalobacteraceae</taxon>
        <taxon>Telluria group</taxon>
        <taxon>Duganella</taxon>
    </lineage>
</organism>
<dbReference type="EMBL" id="WWCW01000029">
    <property type="protein sequence ID" value="MYM87712.1"/>
    <property type="molecule type" value="Genomic_DNA"/>
</dbReference>
<sequence length="241" mass="27011">MGKQCHLNHAPIVEALIDIQFAPVADMDMSAIAVELSTGKSASISDLFETLFELRVDDDALPYSSSSGKRLDFGVEHRVIQIRSNSFTFSKLAPYDTWEEMLEPMLVAWQHFLKYLGTGTINRVALRYINVLELPLPLDSFDRYLTSPPQVPQGLQQGISGFLTRVLCPLKEDLLIITQSLEREASDNSAVKVALDIEVSHEHQLDRSDVAALNLVLNRLRAAKNDAFFAYLTDDALELFK</sequence>
<dbReference type="InterPro" id="IPR026349">
    <property type="entry name" value="CHP04255"/>
</dbReference>
<name>A0A845G2K7_9BURK</name>